<dbReference type="Proteomes" id="UP000593998">
    <property type="component" value="Chromosome"/>
</dbReference>
<feature type="transmembrane region" description="Helical" evidence="7">
    <location>
        <begin position="54"/>
        <end position="76"/>
    </location>
</feature>
<feature type="transmembrane region" description="Helical" evidence="7">
    <location>
        <begin position="225"/>
        <end position="246"/>
    </location>
</feature>
<gene>
    <name evidence="9" type="ORF">IGS73_01765</name>
</gene>
<keyword evidence="3" id="KW-1003">Cell membrane</keyword>
<dbReference type="Pfam" id="PF07690">
    <property type="entry name" value="MFS_1"/>
    <property type="match status" value="1"/>
</dbReference>
<keyword evidence="5 7" id="KW-1133">Transmembrane helix</keyword>
<feature type="domain" description="Major facilitator superfamily (MFS) profile" evidence="8">
    <location>
        <begin position="18"/>
        <end position="413"/>
    </location>
</feature>
<dbReference type="GO" id="GO:0022857">
    <property type="term" value="F:transmembrane transporter activity"/>
    <property type="evidence" value="ECO:0007669"/>
    <property type="project" value="InterPro"/>
</dbReference>
<dbReference type="RefSeq" id="WP_192911365.1">
    <property type="nucleotide sequence ID" value="NZ_CP062789.1"/>
</dbReference>
<feature type="transmembrane region" description="Helical" evidence="7">
    <location>
        <begin position="113"/>
        <end position="136"/>
    </location>
</feature>
<evidence type="ECO:0000256" key="4">
    <source>
        <dbReference type="ARBA" id="ARBA00022692"/>
    </source>
</evidence>
<reference evidence="9 10" key="1">
    <citation type="submission" date="2020-10" db="EMBL/GenBank/DDBJ databases">
        <title>Janibacter indicus TT2 genome sequence.</title>
        <authorList>
            <person name="Lee K."/>
            <person name="Ganzorig M."/>
        </authorList>
    </citation>
    <scope>NUCLEOTIDE SEQUENCE [LARGE SCALE GENOMIC DNA]</scope>
    <source>
        <strain evidence="9 10">TT2</strain>
    </source>
</reference>
<accession>A0A7L9J1X8</accession>
<organism evidence="9 10">
    <name type="scientific">Janibacter indicus</name>
    <dbReference type="NCBI Taxonomy" id="857417"/>
    <lineage>
        <taxon>Bacteria</taxon>
        <taxon>Bacillati</taxon>
        <taxon>Actinomycetota</taxon>
        <taxon>Actinomycetes</taxon>
        <taxon>Micrococcales</taxon>
        <taxon>Intrasporangiaceae</taxon>
        <taxon>Janibacter</taxon>
    </lineage>
</organism>
<sequence length="446" mass="47605">MTGTRQLHDIGRRRAYAIWGAGLAVYVLAVFHRTSLGVAGLLAADRFGINASQLATFTVLQLAVYAAMQVPVGVALDRFGSRALIISGLVCMTVGQLWFAVADSFAMGLGARALVGAGDAMVFTAVLRLVAVWFLVRQAPVITQITGMIGQMGAVAAAVPLSAALHGMGWTRTYALAASLGVILLLGAFAVIKDSPYERGEVERIKLRALRHSLTEVWRDPGTRLGLSVHFTSQFAPTVFALLWGYPFLVSGQGLSPTTASTLLTLMTFVALVAGPTIGRWTGRNPYYRSVVALGVVGAIALVWAVVLALPGRAPLWLLVVLVAVTAVGGPGSMIAFDLARTFHRSDRLGRASGVVNMGGFVASLVTMALIGLVLDRLAPGGPSTYTLDDFRIAMSVQFLLWGFGAWMIWRYRRRSLDRVAQSPGAMDALRRGEALLPGISRDHEE</sequence>
<dbReference type="InterPro" id="IPR050171">
    <property type="entry name" value="MFS_Transporters"/>
</dbReference>
<dbReference type="SUPFAM" id="SSF103473">
    <property type="entry name" value="MFS general substrate transporter"/>
    <property type="match status" value="1"/>
</dbReference>
<dbReference type="CDD" id="cd06174">
    <property type="entry name" value="MFS"/>
    <property type="match status" value="1"/>
</dbReference>
<evidence type="ECO:0000313" key="9">
    <source>
        <dbReference type="EMBL" id="QOK23187.1"/>
    </source>
</evidence>
<dbReference type="PANTHER" id="PTHR23517:SF3">
    <property type="entry name" value="INTEGRAL MEMBRANE TRANSPORT PROTEIN"/>
    <property type="match status" value="1"/>
</dbReference>
<dbReference type="InterPro" id="IPR020846">
    <property type="entry name" value="MFS_dom"/>
</dbReference>
<dbReference type="EMBL" id="CP062789">
    <property type="protein sequence ID" value="QOK23187.1"/>
    <property type="molecule type" value="Genomic_DNA"/>
</dbReference>
<keyword evidence="6 7" id="KW-0472">Membrane</keyword>
<dbReference type="PANTHER" id="PTHR23517">
    <property type="entry name" value="RESISTANCE PROTEIN MDTM, PUTATIVE-RELATED-RELATED"/>
    <property type="match status" value="1"/>
</dbReference>
<dbReference type="PROSITE" id="PS50850">
    <property type="entry name" value="MFS"/>
    <property type="match status" value="1"/>
</dbReference>
<dbReference type="Gene3D" id="1.20.1250.20">
    <property type="entry name" value="MFS general substrate transporter like domains"/>
    <property type="match status" value="2"/>
</dbReference>
<evidence type="ECO:0000256" key="2">
    <source>
        <dbReference type="ARBA" id="ARBA00022448"/>
    </source>
</evidence>
<feature type="transmembrane region" description="Helical" evidence="7">
    <location>
        <begin position="352"/>
        <end position="373"/>
    </location>
</feature>
<keyword evidence="2" id="KW-0813">Transport</keyword>
<evidence type="ECO:0000256" key="7">
    <source>
        <dbReference type="SAM" id="Phobius"/>
    </source>
</evidence>
<feature type="transmembrane region" description="Helical" evidence="7">
    <location>
        <begin position="148"/>
        <end position="168"/>
    </location>
</feature>
<name>A0A7L9J1X8_9MICO</name>
<comment type="subcellular location">
    <subcellularLocation>
        <location evidence="1">Cell membrane</location>
        <topology evidence="1">Multi-pass membrane protein</topology>
    </subcellularLocation>
</comment>
<evidence type="ECO:0000259" key="8">
    <source>
        <dbReference type="PROSITE" id="PS50850"/>
    </source>
</evidence>
<dbReference type="InterPro" id="IPR011701">
    <property type="entry name" value="MFS"/>
</dbReference>
<evidence type="ECO:0000313" key="10">
    <source>
        <dbReference type="Proteomes" id="UP000593998"/>
    </source>
</evidence>
<proteinExistence type="predicted"/>
<dbReference type="InterPro" id="IPR036259">
    <property type="entry name" value="MFS_trans_sf"/>
</dbReference>
<evidence type="ECO:0000256" key="6">
    <source>
        <dbReference type="ARBA" id="ARBA00023136"/>
    </source>
</evidence>
<evidence type="ECO:0000256" key="3">
    <source>
        <dbReference type="ARBA" id="ARBA00022475"/>
    </source>
</evidence>
<evidence type="ECO:0000256" key="1">
    <source>
        <dbReference type="ARBA" id="ARBA00004651"/>
    </source>
</evidence>
<feature type="transmembrane region" description="Helical" evidence="7">
    <location>
        <begin position="316"/>
        <end position="340"/>
    </location>
</feature>
<feature type="transmembrane region" description="Helical" evidence="7">
    <location>
        <begin position="393"/>
        <end position="410"/>
    </location>
</feature>
<feature type="transmembrane region" description="Helical" evidence="7">
    <location>
        <begin position="258"/>
        <end position="279"/>
    </location>
</feature>
<feature type="transmembrane region" description="Helical" evidence="7">
    <location>
        <begin position="174"/>
        <end position="192"/>
    </location>
</feature>
<feature type="transmembrane region" description="Helical" evidence="7">
    <location>
        <begin position="15"/>
        <end position="34"/>
    </location>
</feature>
<feature type="transmembrane region" description="Helical" evidence="7">
    <location>
        <begin position="291"/>
        <end position="310"/>
    </location>
</feature>
<dbReference type="GO" id="GO:0005886">
    <property type="term" value="C:plasma membrane"/>
    <property type="evidence" value="ECO:0007669"/>
    <property type="project" value="UniProtKB-SubCell"/>
</dbReference>
<evidence type="ECO:0000256" key="5">
    <source>
        <dbReference type="ARBA" id="ARBA00022989"/>
    </source>
</evidence>
<protein>
    <submittedName>
        <fullName evidence="9">MFS transporter</fullName>
    </submittedName>
</protein>
<dbReference type="AlphaFoldDB" id="A0A7L9J1X8"/>
<keyword evidence="4 7" id="KW-0812">Transmembrane</keyword>
<feature type="transmembrane region" description="Helical" evidence="7">
    <location>
        <begin position="83"/>
        <end position="101"/>
    </location>
</feature>